<accession>E3GYK9</accession>
<keyword evidence="4 6" id="KW-0413">Isomerase</keyword>
<dbReference type="HOGENOM" id="CLU_084703_1_1_2"/>
<keyword evidence="3" id="KW-0169">Cobalamin biosynthesis</keyword>
<proteinExistence type="inferred from homology"/>
<comment type="similarity">
    <text evidence="2">Belongs to the CobH/CbiC family.</text>
</comment>
<evidence type="ECO:0000313" key="6">
    <source>
        <dbReference type="EMBL" id="ADP77391.1"/>
    </source>
</evidence>
<comment type="pathway">
    <text evidence="1">Cofactor biosynthesis; adenosylcobalamin biosynthesis.</text>
</comment>
<gene>
    <name evidence="6" type="ordered locus">Mfer_0592</name>
</gene>
<dbReference type="GO" id="GO:0009236">
    <property type="term" value="P:cobalamin biosynthetic process"/>
    <property type="evidence" value="ECO:0007669"/>
    <property type="project" value="UniProtKB-UniPathway"/>
</dbReference>
<dbReference type="STRING" id="523846.Mfer_0592"/>
<dbReference type="InterPro" id="IPR003722">
    <property type="entry name" value="Cbl_synth_CobH/CbiC"/>
</dbReference>
<dbReference type="Proteomes" id="UP000002315">
    <property type="component" value="Chromosome"/>
</dbReference>
<evidence type="ECO:0000259" key="5">
    <source>
        <dbReference type="Pfam" id="PF02570"/>
    </source>
</evidence>
<evidence type="ECO:0000313" key="7">
    <source>
        <dbReference type="Proteomes" id="UP000002315"/>
    </source>
</evidence>
<name>E3GYK9_METFV</name>
<organism evidence="6 7">
    <name type="scientific">Methanothermus fervidus (strain ATCC 43054 / DSM 2088 / JCM 10308 / V24 S)</name>
    <dbReference type="NCBI Taxonomy" id="523846"/>
    <lineage>
        <taxon>Archaea</taxon>
        <taxon>Methanobacteriati</taxon>
        <taxon>Methanobacteriota</taxon>
        <taxon>Methanomada group</taxon>
        <taxon>Methanobacteria</taxon>
        <taxon>Methanobacteriales</taxon>
        <taxon>Methanothermaceae</taxon>
        <taxon>Methanothermus</taxon>
    </lineage>
</organism>
<dbReference type="NCBIfam" id="NF004901">
    <property type="entry name" value="PRK06264.1"/>
    <property type="match status" value="1"/>
</dbReference>
<dbReference type="InterPro" id="IPR036588">
    <property type="entry name" value="CobH/CbiC_sf"/>
</dbReference>
<evidence type="ECO:0000256" key="1">
    <source>
        <dbReference type="ARBA" id="ARBA00004953"/>
    </source>
</evidence>
<dbReference type="AlphaFoldDB" id="E3GYK9"/>
<dbReference type="KEGG" id="mfv:Mfer_0592"/>
<keyword evidence="7" id="KW-1185">Reference proteome</keyword>
<dbReference type="PANTHER" id="PTHR43588">
    <property type="entry name" value="COBALT-PRECORRIN-8 METHYLMUTASE"/>
    <property type="match status" value="1"/>
</dbReference>
<protein>
    <submittedName>
        <fullName evidence="6">Precorrin-8X methylmutase</fullName>
        <ecNumber evidence="6">5.4.1.2</ecNumber>
    </submittedName>
</protein>
<evidence type="ECO:0000256" key="3">
    <source>
        <dbReference type="ARBA" id="ARBA00022573"/>
    </source>
</evidence>
<dbReference type="UniPathway" id="UPA00148"/>
<dbReference type="GO" id="GO:0016993">
    <property type="term" value="F:precorrin-8X methylmutase activity"/>
    <property type="evidence" value="ECO:0007669"/>
    <property type="project" value="InterPro"/>
</dbReference>
<evidence type="ECO:0000256" key="2">
    <source>
        <dbReference type="ARBA" id="ARBA00009774"/>
    </source>
</evidence>
<dbReference type="EMBL" id="CP002278">
    <property type="protein sequence ID" value="ADP77391.1"/>
    <property type="molecule type" value="Genomic_DNA"/>
</dbReference>
<dbReference type="Pfam" id="PF02570">
    <property type="entry name" value="CbiC"/>
    <property type="match status" value="1"/>
</dbReference>
<dbReference type="PANTHER" id="PTHR43588:SF1">
    <property type="entry name" value="COBALT-PRECORRIN-8 METHYLMUTASE"/>
    <property type="match status" value="1"/>
</dbReference>
<dbReference type="SUPFAM" id="SSF63965">
    <property type="entry name" value="Precorrin-8X methylmutase CbiC/CobH"/>
    <property type="match status" value="1"/>
</dbReference>
<sequence length="209" mass="23298">MMGASTKQGYEIAKKSRKIVRLLIEDKIKNFSKEERKIIERVVHSTADLDFAELIEIHPNFVNKSLEALNNNEDIFVDVKMVKVGINKYPGNILCYIDDKDVIKLAKKKQITRAAASVEHLVNTNFNGIVVIGNSPTALYKIIEFHKKNKLKVKSVIGVPVGFVSAEEAKEMLKDSGIPYLITRGPKGGTSVAVAAINSLINMRDKNEF</sequence>
<evidence type="ECO:0000256" key="4">
    <source>
        <dbReference type="ARBA" id="ARBA00023235"/>
    </source>
</evidence>
<dbReference type="EC" id="5.4.1.2" evidence="6"/>
<dbReference type="Gene3D" id="3.40.50.10230">
    <property type="entry name" value="Cobalamin biosynthesis CobH/CbiC, precorrin-8X methylmutase"/>
    <property type="match status" value="1"/>
</dbReference>
<reference evidence="6 7" key="1">
    <citation type="journal article" date="2010" name="Stand. Genomic Sci.">
        <title>Complete genome sequence of Methanothermus fervidus type strain (V24S).</title>
        <authorList>
            <person name="Anderson I."/>
            <person name="Djao O.D."/>
            <person name="Misra M."/>
            <person name="Chertkov O."/>
            <person name="Nolan M."/>
            <person name="Lucas S."/>
            <person name="Lapidus A."/>
            <person name="Del Rio T.G."/>
            <person name="Tice H."/>
            <person name="Cheng J.F."/>
            <person name="Tapia R."/>
            <person name="Han C."/>
            <person name="Goodwin L."/>
            <person name="Pitluck S."/>
            <person name="Liolios K."/>
            <person name="Ivanova N."/>
            <person name="Mavromatis K."/>
            <person name="Mikhailova N."/>
            <person name="Pati A."/>
            <person name="Brambilla E."/>
            <person name="Chen A."/>
            <person name="Palaniappan K."/>
            <person name="Land M."/>
            <person name="Hauser L."/>
            <person name="Chang Y.J."/>
            <person name="Jeffries C.D."/>
            <person name="Sikorski J."/>
            <person name="Spring S."/>
            <person name="Rohde M."/>
            <person name="Eichinger K."/>
            <person name="Huber H."/>
            <person name="Wirth R."/>
            <person name="Goker M."/>
            <person name="Detter J.C."/>
            <person name="Woyke T."/>
            <person name="Bristow J."/>
            <person name="Eisen J.A."/>
            <person name="Markowitz V."/>
            <person name="Hugenholtz P."/>
            <person name="Klenk H.P."/>
            <person name="Kyrpides N.C."/>
        </authorList>
    </citation>
    <scope>NUCLEOTIDE SEQUENCE [LARGE SCALE GENOMIC DNA]</scope>
    <source>
        <strain evidence="7">ATCC 43054 / DSM 2088 / JCM 10308 / V24 S</strain>
    </source>
</reference>
<feature type="domain" description="Cobalamin biosynthesis precorrin-8X methylmutase CobH/CbiC" evidence="5">
    <location>
        <begin position="11"/>
        <end position="203"/>
    </location>
</feature>